<evidence type="ECO:0000256" key="4">
    <source>
        <dbReference type="ARBA" id="ARBA00022544"/>
    </source>
</evidence>
<keyword evidence="5 8" id="KW-0812">Transmembrane</keyword>
<evidence type="ECO:0000256" key="3">
    <source>
        <dbReference type="ARBA" id="ARBA00022448"/>
    </source>
</evidence>
<dbReference type="GO" id="GO:0016020">
    <property type="term" value="C:membrane"/>
    <property type="evidence" value="ECO:0007669"/>
    <property type="project" value="UniProtKB-SubCell"/>
</dbReference>
<feature type="transmembrane region" description="Helical" evidence="8">
    <location>
        <begin position="141"/>
        <end position="162"/>
    </location>
</feature>
<evidence type="ECO:0000256" key="2">
    <source>
        <dbReference type="ARBA" id="ARBA00007998"/>
    </source>
</evidence>
<dbReference type="RefSeq" id="WP_168909093.1">
    <property type="nucleotide sequence ID" value="NZ_CP051428.1"/>
</dbReference>
<accession>A0A6H2H1N7</accession>
<evidence type="ECO:0000256" key="8">
    <source>
        <dbReference type="SAM" id="Phobius"/>
    </source>
</evidence>
<comment type="subcellular location">
    <subcellularLocation>
        <location evidence="1">Membrane</location>
        <topology evidence="1">Multi-pass membrane protein</topology>
    </subcellularLocation>
</comment>
<reference evidence="9 10" key="1">
    <citation type="submission" date="2020-04" db="EMBL/GenBank/DDBJ databases">
        <title>Novel Paenibacillus strain UniB2 isolated from commercial digestive syrup.</title>
        <authorList>
            <person name="Thorat V."/>
            <person name="Kirdat K."/>
            <person name="Tiwarekar B."/>
            <person name="Yadav A."/>
        </authorList>
    </citation>
    <scope>NUCLEOTIDE SEQUENCE [LARGE SCALE GENOMIC DNA]</scope>
    <source>
        <strain evidence="9 10">UniB2</strain>
    </source>
</reference>
<evidence type="ECO:0000256" key="5">
    <source>
        <dbReference type="ARBA" id="ARBA00022692"/>
    </source>
</evidence>
<feature type="transmembrane region" description="Helical" evidence="8">
    <location>
        <begin position="182"/>
        <end position="204"/>
    </location>
</feature>
<dbReference type="GO" id="GO:0009847">
    <property type="term" value="P:spore germination"/>
    <property type="evidence" value="ECO:0007669"/>
    <property type="project" value="InterPro"/>
</dbReference>
<dbReference type="InterPro" id="IPR004761">
    <property type="entry name" value="Spore_GerAB"/>
</dbReference>
<dbReference type="EMBL" id="CP051428">
    <property type="protein sequence ID" value="QJC53555.1"/>
    <property type="molecule type" value="Genomic_DNA"/>
</dbReference>
<evidence type="ECO:0000256" key="7">
    <source>
        <dbReference type="ARBA" id="ARBA00023136"/>
    </source>
</evidence>
<keyword evidence="3" id="KW-0813">Transport</keyword>
<dbReference type="PANTHER" id="PTHR34975:SF2">
    <property type="entry name" value="SPORE GERMINATION PROTEIN A2"/>
    <property type="match status" value="1"/>
</dbReference>
<keyword evidence="6 8" id="KW-1133">Transmembrane helix</keyword>
<feature type="transmembrane region" description="Helical" evidence="8">
    <location>
        <begin position="332"/>
        <end position="354"/>
    </location>
</feature>
<evidence type="ECO:0000256" key="6">
    <source>
        <dbReference type="ARBA" id="ARBA00022989"/>
    </source>
</evidence>
<evidence type="ECO:0000313" key="9">
    <source>
        <dbReference type="EMBL" id="QJC53555.1"/>
    </source>
</evidence>
<keyword evidence="7 8" id="KW-0472">Membrane</keyword>
<dbReference type="Pfam" id="PF03845">
    <property type="entry name" value="Spore_permease"/>
    <property type="match status" value="1"/>
</dbReference>
<protein>
    <submittedName>
        <fullName evidence="9">GerAB/ArcD/ProY family transporter</fullName>
    </submittedName>
</protein>
<feature type="transmembrane region" description="Helical" evidence="8">
    <location>
        <begin position="216"/>
        <end position="238"/>
    </location>
</feature>
<proteinExistence type="inferred from homology"/>
<gene>
    <name evidence="9" type="ORF">HGI30_19790</name>
</gene>
<comment type="similarity">
    <text evidence="2">Belongs to the amino acid-polyamine-organocation (APC) superfamily. Spore germination protein (SGP) (TC 2.A.3.9) family.</text>
</comment>
<name>A0A6H2H1N7_9BACL</name>
<keyword evidence="10" id="KW-1185">Reference proteome</keyword>
<dbReference type="AlphaFoldDB" id="A0A6H2H1N7"/>
<evidence type="ECO:0000256" key="1">
    <source>
        <dbReference type="ARBA" id="ARBA00004141"/>
    </source>
</evidence>
<feature type="transmembrane region" description="Helical" evidence="8">
    <location>
        <begin position="83"/>
        <end position="103"/>
    </location>
</feature>
<sequence>MPIPSRISVWVCIIMLLLSSGGVANILAPPFIFSRSGSDAWVAIVLALPPVLLWCCALYYILRKLNGVPIEQWLADRFGRAASWTMRALVIAVLFVQASTLSWETAHIAVRSYMSHMPIWIIAGSTAALCAWTASGGLRSIAYACVFLVPIAVLLDSLLLVLNWPNADIRMLFPILENGVRPAARGVPLAAAAMLEIWLILFVQQEVKGKIRLYQLILLIVFLSWLQLIPVAVSISVFGPEQAQKLRSPVLEIWKVISLGKTIEHIDLFAIVQRLSSTFARISLLFYLSAKLGPARSARGLTIVFVGMAAAVTAFSSSAITDSALITFLIRFQYPVFLGVVLALTAVIAVLLRWRGPVPASGKEAGRG</sequence>
<feature type="transmembrane region" description="Helical" evidence="8">
    <location>
        <begin position="40"/>
        <end position="62"/>
    </location>
</feature>
<feature type="transmembrane region" description="Helical" evidence="8">
    <location>
        <begin position="7"/>
        <end position="28"/>
    </location>
</feature>
<evidence type="ECO:0000313" key="10">
    <source>
        <dbReference type="Proteomes" id="UP000502136"/>
    </source>
</evidence>
<feature type="transmembrane region" description="Helical" evidence="8">
    <location>
        <begin position="115"/>
        <end position="134"/>
    </location>
</feature>
<feature type="transmembrane region" description="Helical" evidence="8">
    <location>
        <begin position="300"/>
        <end position="320"/>
    </location>
</feature>
<organism evidence="9 10">
    <name type="scientific">Paenibacillus albicereus</name>
    <dbReference type="NCBI Taxonomy" id="2726185"/>
    <lineage>
        <taxon>Bacteria</taxon>
        <taxon>Bacillati</taxon>
        <taxon>Bacillota</taxon>
        <taxon>Bacilli</taxon>
        <taxon>Bacillales</taxon>
        <taxon>Paenibacillaceae</taxon>
        <taxon>Paenibacillus</taxon>
    </lineage>
</organism>
<dbReference type="PANTHER" id="PTHR34975">
    <property type="entry name" value="SPORE GERMINATION PROTEIN A2"/>
    <property type="match status" value="1"/>
</dbReference>
<dbReference type="KEGG" id="palr:HGI30_19790"/>
<dbReference type="Proteomes" id="UP000502136">
    <property type="component" value="Chromosome"/>
</dbReference>
<keyword evidence="4" id="KW-0309">Germination</keyword>